<organism evidence="1 2">
    <name type="scientific">Flavihumibacter fluminis</name>
    <dbReference type="NCBI Taxonomy" id="2909236"/>
    <lineage>
        <taxon>Bacteria</taxon>
        <taxon>Pseudomonadati</taxon>
        <taxon>Bacteroidota</taxon>
        <taxon>Chitinophagia</taxon>
        <taxon>Chitinophagales</taxon>
        <taxon>Chitinophagaceae</taxon>
        <taxon>Flavihumibacter</taxon>
    </lineage>
</organism>
<keyword evidence="2" id="KW-1185">Reference proteome</keyword>
<evidence type="ECO:0000313" key="2">
    <source>
        <dbReference type="Proteomes" id="UP001200145"/>
    </source>
</evidence>
<dbReference type="Proteomes" id="UP001200145">
    <property type="component" value="Unassembled WGS sequence"/>
</dbReference>
<reference evidence="1 2" key="1">
    <citation type="submission" date="2022-01" db="EMBL/GenBank/DDBJ databases">
        <title>Flavihumibacter sp. nov., isolated from sediment of a river.</title>
        <authorList>
            <person name="Liu H."/>
        </authorList>
    </citation>
    <scope>NUCLEOTIDE SEQUENCE [LARGE SCALE GENOMIC DNA]</scope>
    <source>
        <strain evidence="1 2">RY-1</strain>
    </source>
</reference>
<accession>A0ABS9BFT3</accession>
<evidence type="ECO:0000313" key="1">
    <source>
        <dbReference type="EMBL" id="MCF1714406.1"/>
    </source>
</evidence>
<dbReference type="RefSeq" id="WP_234865057.1">
    <property type="nucleotide sequence ID" value="NZ_JAKEVY010000002.1"/>
</dbReference>
<comment type="caution">
    <text evidence="1">The sequence shown here is derived from an EMBL/GenBank/DDBJ whole genome shotgun (WGS) entry which is preliminary data.</text>
</comment>
<dbReference type="EMBL" id="JAKEVY010000002">
    <property type="protein sequence ID" value="MCF1714406.1"/>
    <property type="molecule type" value="Genomic_DNA"/>
</dbReference>
<proteinExistence type="predicted"/>
<gene>
    <name evidence="1" type="ORF">L0U88_07180</name>
</gene>
<name>A0ABS9BFT3_9BACT</name>
<sequence>MSKNAEWVQRMLLLFFGLAAIKATCNKSGLDCTKVTNRFEISAKVTPDYDTIKAGDSLVLEISESTSFVDVNTGQSINFSNAANLGTAIGFQRYDSLARFWHDAAESFRFYLVEGKSTPSVNELLFREYLFAETNNRYLFKLILVPTQKGQFRFVFSNSSNTYRKNDPCPKANFAINLKETSHNRGLVGPADESTAGGDFYFMVN</sequence>
<protein>
    <submittedName>
        <fullName evidence="1">Uncharacterized protein</fullName>
    </submittedName>
</protein>